<keyword evidence="1" id="KW-0732">Signal</keyword>
<name>A0A8J6IMV9_9ALTE</name>
<proteinExistence type="predicted"/>
<organism evidence="3 4">
    <name type="scientific">Neptunicella marina</name>
    <dbReference type="NCBI Taxonomy" id="2125989"/>
    <lineage>
        <taxon>Bacteria</taxon>
        <taxon>Pseudomonadati</taxon>
        <taxon>Pseudomonadota</taxon>
        <taxon>Gammaproteobacteria</taxon>
        <taxon>Alteromonadales</taxon>
        <taxon>Alteromonadaceae</taxon>
        <taxon>Neptunicella</taxon>
    </lineage>
</organism>
<evidence type="ECO:0000313" key="4">
    <source>
        <dbReference type="Proteomes" id="UP000601768"/>
    </source>
</evidence>
<protein>
    <submittedName>
        <fullName evidence="3">Nuclear transport factor 2 family protein</fullName>
    </submittedName>
</protein>
<reference evidence="3" key="2">
    <citation type="submission" date="2020-08" db="EMBL/GenBank/DDBJ databases">
        <authorList>
            <person name="Lai Q."/>
        </authorList>
    </citation>
    <scope>NUCLEOTIDE SEQUENCE</scope>
    <source>
        <strain evidence="3">S27-2</strain>
    </source>
</reference>
<reference evidence="3" key="1">
    <citation type="journal article" date="2018" name="Int. J. Syst. Evol. Microbiol.">
        <title>Neptunicella marina gen. nov., sp. nov., isolated from surface seawater.</title>
        <authorList>
            <person name="Liu X."/>
            <person name="Lai Q."/>
            <person name="Du Y."/>
            <person name="Zhang X."/>
            <person name="Liu Z."/>
            <person name="Sun F."/>
            <person name="Shao Z."/>
        </authorList>
    </citation>
    <scope>NUCLEOTIDE SEQUENCE</scope>
    <source>
        <strain evidence="3">S27-2</strain>
    </source>
</reference>
<evidence type="ECO:0000313" key="3">
    <source>
        <dbReference type="EMBL" id="MBC3765055.1"/>
    </source>
</evidence>
<dbReference type="Pfam" id="PF12680">
    <property type="entry name" value="SnoaL_2"/>
    <property type="match status" value="1"/>
</dbReference>
<feature type="chain" id="PRO_5035273254" evidence="1">
    <location>
        <begin position="25"/>
        <end position="145"/>
    </location>
</feature>
<dbReference type="Gene3D" id="3.10.450.50">
    <property type="match status" value="1"/>
</dbReference>
<dbReference type="InterPro" id="IPR037401">
    <property type="entry name" value="SnoaL-like"/>
</dbReference>
<dbReference type="AlphaFoldDB" id="A0A8J6IMV9"/>
<dbReference type="Proteomes" id="UP000601768">
    <property type="component" value="Unassembled WGS sequence"/>
</dbReference>
<dbReference type="RefSeq" id="WP_186505515.1">
    <property type="nucleotide sequence ID" value="NZ_JACNEP010000002.1"/>
</dbReference>
<gene>
    <name evidence="3" type="ORF">H8B19_04140</name>
</gene>
<dbReference type="EMBL" id="JACNEP010000002">
    <property type="protein sequence ID" value="MBC3765055.1"/>
    <property type="molecule type" value="Genomic_DNA"/>
</dbReference>
<sequence>MIKSRLRHVLLTLLILLSSAPAMARNTDSEGVVLAFVAAFNRQDVDAMLNLVVDDIHWYSVGGRWVSTETTGKNQLKEAMQTYFNGIASRSTLLSVYGEGEFVTTMEKSRSLKNLYSKPQCSAATYELKDNKIKSVWYFPAFECD</sequence>
<feature type="signal peptide" evidence="1">
    <location>
        <begin position="1"/>
        <end position="24"/>
    </location>
</feature>
<evidence type="ECO:0000256" key="1">
    <source>
        <dbReference type="SAM" id="SignalP"/>
    </source>
</evidence>
<dbReference type="InterPro" id="IPR032710">
    <property type="entry name" value="NTF2-like_dom_sf"/>
</dbReference>
<accession>A0A8J6IMV9</accession>
<evidence type="ECO:0000259" key="2">
    <source>
        <dbReference type="Pfam" id="PF12680"/>
    </source>
</evidence>
<dbReference type="SUPFAM" id="SSF54427">
    <property type="entry name" value="NTF2-like"/>
    <property type="match status" value="1"/>
</dbReference>
<feature type="domain" description="SnoaL-like" evidence="2">
    <location>
        <begin position="33"/>
        <end position="110"/>
    </location>
</feature>
<comment type="caution">
    <text evidence="3">The sequence shown here is derived from an EMBL/GenBank/DDBJ whole genome shotgun (WGS) entry which is preliminary data.</text>
</comment>
<keyword evidence="4" id="KW-1185">Reference proteome</keyword>